<feature type="domain" description="ABC transporter" evidence="6">
    <location>
        <begin position="367"/>
        <end position="603"/>
    </location>
</feature>
<dbReference type="InterPro" id="IPR039421">
    <property type="entry name" value="Type_1_exporter"/>
</dbReference>
<organism evidence="8 9">
    <name type="scientific">Tessaracoccus palaemonis</name>
    <dbReference type="NCBI Taxonomy" id="2829499"/>
    <lineage>
        <taxon>Bacteria</taxon>
        <taxon>Bacillati</taxon>
        <taxon>Actinomycetota</taxon>
        <taxon>Actinomycetes</taxon>
        <taxon>Propionibacteriales</taxon>
        <taxon>Propionibacteriaceae</taxon>
        <taxon>Tessaracoccus</taxon>
    </lineage>
</organism>
<evidence type="ECO:0000256" key="5">
    <source>
        <dbReference type="SAM" id="Phobius"/>
    </source>
</evidence>
<dbReference type="RefSeq" id="WP_219082325.1">
    <property type="nucleotide sequence ID" value="NZ_CP079216.1"/>
</dbReference>
<dbReference type="PANTHER" id="PTHR24221:SF654">
    <property type="entry name" value="ATP-BINDING CASSETTE SUB-FAMILY B MEMBER 6"/>
    <property type="match status" value="1"/>
</dbReference>
<evidence type="ECO:0000259" key="7">
    <source>
        <dbReference type="PROSITE" id="PS50929"/>
    </source>
</evidence>
<protein>
    <submittedName>
        <fullName evidence="8">ABC transporter ATP-binding protein/permease</fullName>
    </submittedName>
</protein>
<dbReference type="PROSITE" id="PS00211">
    <property type="entry name" value="ABC_TRANSPORTER_1"/>
    <property type="match status" value="1"/>
</dbReference>
<dbReference type="PROSITE" id="PS50893">
    <property type="entry name" value="ABC_TRANSPORTER_2"/>
    <property type="match status" value="1"/>
</dbReference>
<evidence type="ECO:0000256" key="1">
    <source>
        <dbReference type="ARBA" id="ARBA00004141"/>
    </source>
</evidence>
<sequence>MVERYAATSKPPSLSLNLIRQLLDLLAPKDRLKLGLLVIAQFVTSLTEVVGIAMILPLVQLMTGSSLDDGYIGVLHVALGEPPRSDFIVLLGALIVTAFCLKAVFALVVSWRGSGFTARLQFDTQKHLFAAFLAEPYAQHRRRNTSEAIRATGQATSDAFGKVIGGLLSATAALLSIVVMLALLLAVLPVPTLVAVGFLGLVMVLIDRVLGPVTQRASHAAMGAAFDSSKALLESFQGFREVRMLNKADVFLDRYDGTMSTSIQSFRKIGFLQQLPKYVLEVSVIIGITLLMVVLAATNQTSAIGSLAVFVTAAIKLMPTVSGLSSTISTMRSGSAGAVLMLDALREFDTHSDSVSAVLPAPKRGDISVENVVFTFPDGEAPVLRGVSLSIPTATSVAFCGTSGSGKTTLVDVILGLQTPESGQVRFDGLPIADLGGNWRSRIGYIPQDIFLLDDSLAENIAFGERGPDRDDERILECIRLAQLEEFTSSLPDGICTQIGERGTRLSGGQRQRVGIARALYHRPAVLVMDEATSALDNETEDQIIQTITSLAGDMTVIMVAHRLSTVRGVDQLIFMEEGSIVAQGTFDEVRKTNKHFDALVQLGDLSPDESV</sequence>
<evidence type="ECO:0000259" key="6">
    <source>
        <dbReference type="PROSITE" id="PS50893"/>
    </source>
</evidence>
<evidence type="ECO:0000313" key="8">
    <source>
        <dbReference type="EMBL" id="QXT62960.1"/>
    </source>
</evidence>
<evidence type="ECO:0000256" key="3">
    <source>
        <dbReference type="ARBA" id="ARBA00022989"/>
    </source>
</evidence>
<dbReference type="Proteomes" id="UP000824504">
    <property type="component" value="Chromosome"/>
</dbReference>
<evidence type="ECO:0000256" key="2">
    <source>
        <dbReference type="ARBA" id="ARBA00022692"/>
    </source>
</evidence>
<dbReference type="InterPro" id="IPR017871">
    <property type="entry name" value="ABC_transporter-like_CS"/>
</dbReference>
<dbReference type="Pfam" id="PF00664">
    <property type="entry name" value="ABC_membrane"/>
    <property type="match status" value="1"/>
</dbReference>
<keyword evidence="2 5" id="KW-0812">Transmembrane</keyword>
<feature type="transmembrane region" description="Helical" evidence="5">
    <location>
        <begin position="278"/>
        <end position="297"/>
    </location>
</feature>
<dbReference type="Pfam" id="PF00005">
    <property type="entry name" value="ABC_tran"/>
    <property type="match status" value="1"/>
</dbReference>
<reference evidence="8 9" key="1">
    <citation type="submission" date="2021-07" db="EMBL/GenBank/DDBJ databases">
        <title>complete genome sequencing of Tessaracoccus sp.J1M15.</title>
        <authorList>
            <person name="Bae J.-W."/>
            <person name="Kim D.-y."/>
        </authorList>
    </citation>
    <scope>NUCLEOTIDE SEQUENCE [LARGE SCALE GENOMIC DNA]</scope>
    <source>
        <strain evidence="8 9">J1M15</strain>
    </source>
</reference>
<keyword evidence="8" id="KW-0547">Nucleotide-binding</keyword>
<dbReference type="InterPro" id="IPR003593">
    <property type="entry name" value="AAA+_ATPase"/>
</dbReference>
<comment type="subcellular location">
    <subcellularLocation>
        <location evidence="1">Membrane</location>
        <topology evidence="1">Multi-pass membrane protein</topology>
    </subcellularLocation>
</comment>
<keyword evidence="3 5" id="KW-1133">Transmembrane helix</keyword>
<dbReference type="SMART" id="SM00382">
    <property type="entry name" value="AAA"/>
    <property type="match status" value="1"/>
</dbReference>
<keyword evidence="8" id="KW-0067">ATP-binding</keyword>
<evidence type="ECO:0000256" key="4">
    <source>
        <dbReference type="ARBA" id="ARBA00023136"/>
    </source>
</evidence>
<feature type="transmembrane region" description="Helical" evidence="5">
    <location>
        <begin position="34"/>
        <end position="59"/>
    </location>
</feature>
<feature type="domain" description="ABC transmembrane type-1" evidence="7">
    <location>
        <begin position="36"/>
        <end position="333"/>
    </location>
</feature>
<gene>
    <name evidence="8" type="ORF">KDB89_00240</name>
</gene>
<accession>A0ABX8SI31</accession>
<dbReference type="GO" id="GO:0005524">
    <property type="term" value="F:ATP binding"/>
    <property type="evidence" value="ECO:0007669"/>
    <property type="project" value="UniProtKB-KW"/>
</dbReference>
<proteinExistence type="predicted"/>
<dbReference type="InterPro" id="IPR011527">
    <property type="entry name" value="ABC1_TM_dom"/>
</dbReference>
<dbReference type="EMBL" id="CP079216">
    <property type="protein sequence ID" value="QXT62960.1"/>
    <property type="molecule type" value="Genomic_DNA"/>
</dbReference>
<dbReference type="PANTHER" id="PTHR24221">
    <property type="entry name" value="ATP-BINDING CASSETTE SUB-FAMILY B"/>
    <property type="match status" value="1"/>
</dbReference>
<evidence type="ECO:0000313" key="9">
    <source>
        <dbReference type="Proteomes" id="UP000824504"/>
    </source>
</evidence>
<name>A0ABX8SI31_9ACTN</name>
<dbReference type="PROSITE" id="PS50929">
    <property type="entry name" value="ABC_TM1F"/>
    <property type="match status" value="1"/>
</dbReference>
<feature type="transmembrane region" description="Helical" evidence="5">
    <location>
        <begin position="163"/>
        <end position="187"/>
    </location>
</feature>
<keyword evidence="9" id="KW-1185">Reference proteome</keyword>
<feature type="transmembrane region" description="Helical" evidence="5">
    <location>
        <begin position="87"/>
        <end position="109"/>
    </location>
</feature>
<keyword evidence="4 5" id="KW-0472">Membrane</keyword>
<dbReference type="InterPro" id="IPR003439">
    <property type="entry name" value="ABC_transporter-like_ATP-bd"/>
</dbReference>
<feature type="transmembrane region" description="Helical" evidence="5">
    <location>
        <begin position="193"/>
        <end position="210"/>
    </location>
</feature>